<dbReference type="KEGG" id="moc:BB934_03150"/>
<dbReference type="AlphaFoldDB" id="A0A1B2EBI7"/>
<name>A0A1B2EBI7_9HYPH</name>
<sequence>MHLWDNAYGSVLLLKLLAVGGEPPIRSALYFRYDRVINLILPMAQETIEHRGMPTLDNM</sequence>
<keyword evidence="2" id="KW-0614">Plasmid</keyword>
<reference evidence="1" key="1">
    <citation type="submission" date="2016-07" db="EMBL/GenBank/DDBJ databases">
        <title>Microvirga ossetica sp. nov. a new species of rhizobia isolated from root nodules of the legume species Vicia alpestris Steven originated from North Ossetia region in the Caucasus.</title>
        <authorList>
            <person name="Safronova V.I."/>
            <person name="Kuznetsova I.G."/>
            <person name="Sazanova A.L."/>
            <person name="Belimov A."/>
            <person name="Andronov E."/>
            <person name="Osledkin Y.S."/>
            <person name="Onishchuk O.P."/>
            <person name="Kurchak O.N."/>
            <person name="Shaposhnikov A.I."/>
            <person name="Willems A."/>
            <person name="Tikhonovich I.A."/>
        </authorList>
    </citation>
    <scope>NUCLEOTIDE SEQUENCE [LARGE SCALE GENOMIC DNA]</scope>
    <source>
        <strain evidence="1">V5/3M</strain>
        <plasmid evidence="2">unnamed2</plasmid>
    </source>
</reference>
<evidence type="ECO:0000313" key="1">
    <source>
        <dbReference type="EMBL" id="ANY77344.1"/>
    </source>
</evidence>
<dbReference type="EMBL" id="CP016619">
    <property type="protein sequence ID" value="ANY84372.1"/>
    <property type="molecule type" value="Genomic_DNA"/>
</dbReference>
<dbReference type="EMBL" id="CP016616">
    <property type="protein sequence ID" value="ANY77344.1"/>
    <property type="molecule type" value="Genomic_DNA"/>
</dbReference>
<accession>A0A1B2EBI7</accession>
<organism evidence="1">
    <name type="scientific">Microvirga ossetica</name>
    <dbReference type="NCBI Taxonomy" id="1882682"/>
    <lineage>
        <taxon>Bacteria</taxon>
        <taxon>Pseudomonadati</taxon>
        <taxon>Pseudomonadota</taxon>
        <taxon>Alphaproteobacteria</taxon>
        <taxon>Hyphomicrobiales</taxon>
        <taxon>Methylobacteriaceae</taxon>
        <taxon>Microvirga</taxon>
    </lineage>
</organism>
<proteinExistence type="predicted"/>
<evidence type="ECO:0000313" key="2">
    <source>
        <dbReference type="EMBL" id="ANY84372.1"/>
    </source>
</evidence>
<geneLocation type="plasmid" evidence="2">
    <name>unnamed2</name>
</geneLocation>
<protein>
    <submittedName>
        <fullName evidence="1">Uncharacterized protein</fullName>
    </submittedName>
</protein>
<gene>
    <name evidence="1" type="ORF">BB934_03150</name>
    <name evidence="2" type="ORF">BB934_39870</name>
</gene>
<dbReference type="KEGG" id="moc:BB934_39870"/>